<keyword evidence="1 7" id="KW-0436">Ligase</keyword>
<feature type="binding site" description="in other chain" evidence="7">
    <location>
        <position position="250"/>
    </location>
    <ligand>
        <name>IMP</name>
        <dbReference type="ChEBI" id="CHEBI:58053"/>
        <note>ligand shared between dimeric partners</note>
    </ligand>
</feature>
<keyword evidence="3 7" id="KW-0547">Nucleotide-binding</keyword>
<dbReference type="GO" id="GO:0000287">
    <property type="term" value="F:magnesium ion binding"/>
    <property type="evidence" value="ECO:0007669"/>
    <property type="project" value="UniProtKB-UniRule"/>
</dbReference>
<gene>
    <name evidence="7" type="primary">purA</name>
    <name evidence="8" type="ORF">FB566_4975</name>
</gene>
<comment type="subcellular location">
    <subcellularLocation>
        <location evidence="7">Cytoplasm</location>
    </subcellularLocation>
</comment>
<dbReference type="InterPro" id="IPR042109">
    <property type="entry name" value="Adenylosuccinate_synth_dom1"/>
</dbReference>
<dbReference type="InterPro" id="IPR042110">
    <property type="entry name" value="Adenylosuccinate_synth_dom2"/>
</dbReference>
<keyword evidence="9" id="KW-1185">Reference proteome</keyword>
<dbReference type="SMART" id="SM00788">
    <property type="entry name" value="Adenylsucc_synt"/>
    <property type="match status" value="1"/>
</dbReference>
<evidence type="ECO:0000256" key="3">
    <source>
        <dbReference type="ARBA" id="ARBA00022741"/>
    </source>
</evidence>
<dbReference type="Gene3D" id="3.40.440.10">
    <property type="entry name" value="Adenylosuccinate Synthetase, subunit A, domain 1"/>
    <property type="match status" value="1"/>
</dbReference>
<keyword evidence="6 7" id="KW-0342">GTP-binding</keyword>
<dbReference type="GO" id="GO:0005525">
    <property type="term" value="F:GTP binding"/>
    <property type="evidence" value="ECO:0007669"/>
    <property type="project" value="UniProtKB-UniRule"/>
</dbReference>
<keyword evidence="4 7" id="KW-0658">Purine biosynthesis</keyword>
<evidence type="ECO:0000256" key="7">
    <source>
        <dbReference type="HAMAP-Rule" id="MF_00011"/>
    </source>
</evidence>
<dbReference type="EMBL" id="VFOW01000001">
    <property type="protein sequence ID" value="TQL79374.1"/>
    <property type="molecule type" value="Genomic_DNA"/>
</dbReference>
<dbReference type="GO" id="GO:0005737">
    <property type="term" value="C:cytoplasm"/>
    <property type="evidence" value="ECO:0007669"/>
    <property type="project" value="UniProtKB-SubCell"/>
</dbReference>
<dbReference type="InterPro" id="IPR001114">
    <property type="entry name" value="Adenylosuccinate_synthetase"/>
</dbReference>
<dbReference type="Pfam" id="PF00709">
    <property type="entry name" value="Adenylsucc_synt"/>
    <property type="match status" value="1"/>
</dbReference>
<accession>A0A543B3H7</accession>
<feature type="binding site" evidence="7">
    <location>
        <begin position="340"/>
        <end position="342"/>
    </location>
    <ligand>
        <name>GTP</name>
        <dbReference type="ChEBI" id="CHEBI:37565"/>
    </ligand>
</feature>
<dbReference type="InterPro" id="IPR042111">
    <property type="entry name" value="Adenylosuccinate_synth_dom3"/>
</dbReference>
<evidence type="ECO:0000313" key="9">
    <source>
        <dbReference type="Proteomes" id="UP000317043"/>
    </source>
</evidence>
<dbReference type="AlphaFoldDB" id="A0A543B3H7"/>
<evidence type="ECO:0000256" key="6">
    <source>
        <dbReference type="ARBA" id="ARBA00023134"/>
    </source>
</evidence>
<comment type="subunit">
    <text evidence="7">Homodimer.</text>
</comment>
<dbReference type="InterPro" id="IPR027417">
    <property type="entry name" value="P-loop_NTPase"/>
</dbReference>
<dbReference type="Gene3D" id="3.90.170.10">
    <property type="entry name" value="Adenylosuccinate Synthetase, subunit A, domain 3"/>
    <property type="match status" value="1"/>
</dbReference>
<evidence type="ECO:0000256" key="4">
    <source>
        <dbReference type="ARBA" id="ARBA00022755"/>
    </source>
</evidence>
<keyword evidence="2 7" id="KW-0479">Metal-binding</keyword>
<evidence type="ECO:0000256" key="5">
    <source>
        <dbReference type="ARBA" id="ARBA00022842"/>
    </source>
</evidence>
<dbReference type="OrthoDB" id="3959406at2"/>
<keyword evidence="7" id="KW-0963">Cytoplasm</keyword>
<comment type="cofactor">
    <cofactor evidence="7">
        <name>Mg(2+)</name>
        <dbReference type="ChEBI" id="CHEBI:18420"/>
    </cofactor>
    <text evidence="7">Binds 1 Mg(2+) ion per subunit.</text>
</comment>
<dbReference type="GO" id="GO:0004019">
    <property type="term" value="F:adenylosuccinate synthase activity"/>
    <property type="evidence" value="ECO:0007669"/>
    <property type="project" value="UniProtKB-UniRule"/>
</dbReference>
<proteinExistence type="inferred from homology"/>
<dbReference type="UniPathway" id="UPA00075">
    <property type="reaction ID" value="UER00335"/>
</dbReference>
<feature type="binding site" evidence="7">
    <location>
        <position position="15"/>
    </location>
    <ligand>
        <name>Mg(2+)</name>
        <dbReference type="ChEBI" id="CHEBI:18420"/>
    </ligand>
</feature>
<dbReference type="InParanoid" id="A0A543B3H7"/>
<feature type="binding site" description="in other chain" evidence="7">
    <location>
        <position position="235"/>
    </location>
    <ligand>
        <name>IMP</name>
        <dbReference type="ChEBI" id="CHEBI:58053"/>
        <note>ligand shared between dimeric partners</note>
    </ligand>
</feature>
<feature type="binding site" evidence="7">
    <location>
        <begin position="419"/>
        <end position="421"/>
    </location>
    <ligand>
        <name>GTP</name>
        <dbReference type="ChEBI" id="CHEBI:37565"/>
    </ligand>
</feature>
<dbReference type="PANTHER" id="PTHR11846">
    <property type="entry name" value="ADENYLOSUCCINATE SYNTHETASE"/>
    <property type="match status" value="1"/>
</dbReference>
<dbReference type="SUPFAM" id="SSF52540">
    <property type="entry name" value="P-loop containing nucleoside triphosphate hydrolases"/>
    <property type="match status" value="1"/>
</dbReference>
<dbReference type="Gene3D" id="1.10.300.10">
    <property type="entry name" value="Adenylosuccinate Synthetase, subunit A, domain 2"/>
    <property type="match status" value="1"/>
</dbReference>
<keyword evidence="5 7" id="KW-0460">Magnesium</keyword>
<evidence type="ECO:0000256" key="1">
    <source>
        <dbReference type="ARBA" id="ARBA00022598"/>
    </source>
</evidence>
<reference evidence="8 9" key="1">
    <citation type="submission" date="2019-06" db="EMBL/GenBank/DDBJ databases">
        <title>Sequencing the genomes of 1000 actinobacteria strains.</title>
        <authorList>
            <person name="Klenk H.-P."/>
        </authorList>
    </citation>
    <scope>NUCLEOTIDE SEQUENCE [LARGE SCALE GENOMIC DNA]</scope>
    <source>
        <strain evidence="8 9">DSM 45928</strain>
    </source>
</reference>
<dbReference type="RefSeq" id="WP_142044632.1">
    <property type="nucleotide sequence ID" value="NZ_JBHTGS010000002.1"/>
</dbReference>
<comment type="caution">
    <text evidence="8">The sequence shown here is derived from an EMBL/GenBank/DDBJ whole genome shotgun (WGS) entry which is preliminary data.</text>
</comment>
<dbReference type="PANTHER" id="PTHR11846:SF0">
    <property type="entry name" value="ADENYLOSUCCINATE SYNTHETASE"/>
    <property type="match status" value="1"/>
</dbReference>
<feature type="active site" description="Proton donor" evidence="7">
    <location>
        <position position="45"/>
    </location>
</feature>
<evidence type="ECO:0000313" key="8">
    <source>
        <dbReference type="EMBL" id="TQL79374.1"/>
    </source>
</evidence>
<comment type="function">
    <text evidence="7">Plays an important role in the de novo pathway of purine nucleotide biosynthesis. Catalyzes the first committed step in the biosynthesis of AMP from IMP.</text>
</comment>
<feature type="active site" description="Proton acceptor" evidence="7">
    <location>
        <position position="15"/>
    </location>
</feature>
<dbReference type="EC" id="6.3.4.4" evidence="7"/>
<dbReference type="GO" id="GO:0044208">
    <property type="term" value="P:'de novo' AMP biosynthetic process"/>
    <property type="evidence" value="ECO:0007669"/>
    <property type="project" value="UniProtKB-UniRule"/>
</dbReference>
<sequence>MNNEHVIVVDLGFGDAGKGTIVDWLCRDGERSAVVRFNGGAQAAHNVVTDDGRHHTFAQFGAGTFVPGVPTHLAHSVLVDPFALAGEAEHLESIGVGDVFDRLTIDERALITTPWHRAANHARELARGGDRHGSCGMGIGETARYALAHPDDALTVGDCRHPRTLHRKLRAMRERLGTSDWAPDDDAPARGVVDPPDVDDVMEVLGLFAGTVHIVDGGHVGGLLERGPVVFEGAQGVLLDEWAGFHPYTTWSTTTTANAMSIVAEHGHRATRLGVVRTYTTRHGVGPLPTEDDSLTALLPEPHNGTGPWQGAFRVGHFDAVAHRYALAATGGVDALAVTHVDVVNTAGASRPGICDEYRTQDGMPWVPVPPHGHDLDRQARLADTLTSITPVIREAPETGVEWLDEVSALLDVPVAVASYGPTAAAKRRMNG</sequence>
<dbReference type="HAMAP" id="MF_00011">
    <property type="entry name" value="Adenylosucc_synth"/>
    <property type="match status" value="1"/>
</dbReference>
<dbReference type="GO" id="GO:0046040">
    <property type="term" value="P:IMP metabolic process"/>
    <property type="evidence" value="ECO:0007669"/>
    <property type="project" value="TreeGrafter"/>
</dbReference>
<organism evidence="8 9">
    <name type="scientific">Stackebrandtia endophytica</name>
    <dbReference type="NCBI Taxonomy" id="1496996"/>
    <lineage>
        <taxon>Bacteria</taxon>
        <taxon>Bacillati</taxon>
        <taxon>Actinomycetota</taxon>
        <taxon>Actinomycetes</taxon>
        <taxon>Glycomycetales</taxon>
        <taxon>Glycomycetaceae</taxon>
        <taxon>Stackebrandtia</taxon>
    </lineage>
</organism>
<comment type="caution">
    <text evidence="7">Lacks conserved residue(s) required for the propagation of feature annotation.</text>
</comment>
<evidence type="ECO:0000256" key="2">
    <source>
        <dbReference type="ARBA" id="ARBA00022723"/>
    </source>
</evidence>
<dbReference type="Proteomes" id="UP000317043">
    <property type="component" value="Unassembled WGS sequence"/>
</dbReference>
<comment type="catalytic activity">
    <reaction evidence="7">
        <text>IMP + L-aspartate + GTP = N(6)-(1,2-dicarboxyethyl)-AMP + GDP + phosphate + 2 H(+)</text>
        <dbReference type="Rhea" id="RHEA:15753"/>
        <dbReference type="ChEBI" id="CHEBI:15378"/>
        <dbReference type="ChEBI" id="CHEBI:29991"/>
        <dbReference type="ChEBI" id="CHEBI:37565"/>
        <dbReference type="ChEBI" id="CHEBI:43474"/>
        <dbReference type="ChEBI" id="CHEBI:57567"/>
        <dbReference type="ChEBI" id="CHEBI:58053"/>
        <dbReference type="ChEBI" id="CHEBI:58189"/>
        <dbReference type="EC" id="6.3.4.4"/>
    </reaction>
</comment>
<name>A0A543B3H7_9ACTN</name>
<comment type="pathway">
    <text evidence="7">Purine metabolism; AMP biosynthesis via de novo pathway; AMP from IMP: step 1/2.</text>
</comment>
<protein>
    <recommendedName>
        <fullName evidence="7">Adenylosuccinate synthetase</fullName>
        <shortName evidence="7">AMPSase</shortName>
        <shortName evidence="7">AdSS</shortName>
        <ecNumber evidence="7">6.3.4.4</ecNumber>
    </recommendedName>
    <alternativeName>
        <fullName evidence="7">IMP--aspartate ligase</fullName>
    </alternativeName>
</protein>
<comment type="similarity">
    <text evidence="7">Belongs to the adenylosuccinate synthetase family.</text>
</comment>